<dbReference type="SMART" id="SM00382">
    <property type="entry name" value="AAA"/>
    <property type="match status" value="2"/>
</dbReference>
<dbReference type="Gene3D" id="1.10.287.380">
    <property type="entry name" value="Valyl-tRNA synthetase, C-terminal domain"/>
    <property type="match status" value="1"/>
</dbReference>
<name>A0A412B0R8_9FIRM</name>
<dbReference type="SUPFAM" id="SSF52540">
    <property type="entry name" value="P-loop containing nucleoside triphosphate hydrolases"/>
    <property type="match status" value="2"/>
</dbReference>
<evidence type="ECO:0000313" key="6">
    <source>
        <dbReference type="EMBL" id="RGQ44244.1"/>
    </source>
</evidence>
<organism evidence="6 7">
    <name type="scientific">[Clostridium] leptum</name>
    <dbReference type="NCBI Taxonomy" id="1535"/>
    <lineage>
        <taxon>Bacteria</taxon>
        <taxon>Bacillati</taxon>
        <taxon>Bacillota</taxon>
        <taxon>Clostridia</taxon>
        <taxon>Eubacteriales</taxon>
        <taxon>Oscillospiraceae</taxon>
        <taxon>Oscillospiraceae incertae sedis</taxon>
    </lineage>
</organism>
<dbReference type="InterPro" id="IPR003593">
    <property type="entry name" value="AAA+_ATPase"/>
</dbReference>
<feature type="domain" description="ABC transporter" evidence="5">
    <location>
        <begin position="4"/>
        <end position="265"/>
    </location>
</feature>
<dbReference type="Pfam" id="PF00005">
    <property type="entry name" value="ABC_tran"/>
    <property type="match status" value="2"/>
</dbReference>
<dbReference type="Pfam" id="PF12848">
    <property type="entry name" value="ABC_tran_Xtn"/>
    <property type="match status" value="1"/>
</dbReference>
<dbReference type="Proteomes" id="UP000284751">
    <property type="component" value="Unassembled WGS sequence"/>
</dbReference>
<dbReference type="PROSITE" id="PS50893">
    <property type="entry name" value="ABC_TRANSPORTER_2"/>
    <property type="match status" value="2"/>
</dbReference>
<evidence type="ECO:0000256" key="4">
    <source>
        <dbReference type="SAM" id="Coils"/>
    </source>
</evidence>
<dbReference type="FunFam" id="3.40.50.300:FF:000309">
    <property type="entry name" value="ABC transporter ATP-binding protein"/>
    <property type="match status" value="1"/>
</dbReference>
<gene>
    <name evidence="6" type="ORF">DWY99_00940</name>
</gene>
<proteinExistence type="predicted"/>
<dbReference type="Gene3D" id="3.40.50.300">
    <property type="entry name" value="P-loop containing nucleotide triphosphate hydrolases"/>
    <property type="match status" value="2"/>
</dbReference>
<sequence>MALLGVSNLTKAFGTDLLFEGVSFEVQANDKIGVVGVNGSGKTTLFKMITGEMRPDDGELYQSKQAVVGYMEQHVCKNLEETALDEVLTVFTPLMKMEEEIELLNVRLQKGMGSAEELIERQALLNDRFVREGGMTYRSRARSALLGLGFSDEDMALTVGALSGGQKAKLQLATMLLSGANLLLLDEPTNHLDISSIEWLEDYLKSFNGAFLVISHDRYFLDRIISRTFEMENHRLTVYKGGYTAYLTQKEEAELTARRVYENTMREITRLEGVVAQQRQWNREKNIKTAESKLKVIERLERDLEKPQAAPESIRFQFEIKQPGGNDVLEVEELSLSFGKAPLFERVNLKLRRGERVFLLGPNGCGKTSLFKTILNQYQPDSGRIKLGAGIDLGYYDQIQAGLDTEKTVMDEIWDQYPRMTQTQVRNALAVFLFKGDDVFKPVRALSGGEKAKVLLLKLMLSKANFLLLDEPTNHLDIASREALESALQGYEGTLFVISHDRYLINKIADRVYYLEPGGAEEYQGNYDAFLEKRRQEEEPEKGVQPVPKQNDYKLRKQKESELRKLKTQVRRAEEEIDNLDRETAELASRLSDPETASDYEKALELTQRMEELRARQEKLMESWEALCQELEEKEAR</sequence>
<evidence type="ECO:0000256" key="3">
    <source>
        <dbReference type="ARBA" id="ARBA00022840"/>
    </source>
</evidence>
<dbReference type="PROSITE" id="PS00211">
    <property type="entry name" value="ABC_TRANSPORTER_1"/>
    <property type="match status" value="2"/>
</dbReference>
<protein>
    <submittedName>
        <fullName evidence="6">ABC transporter ATP-binding protein</fullName>
    </submittedName>
</protein>
<dbReference type="InterPro" id="IPR027417">
    <property type="entry name" value="P-loop_NTPase"/>
</dbReference>
<dbReference type="PANTHER" id="PTHR42855">
    <property type="entry name" value="ABC TRANSPORTER ATP-BINDING SUBUNIT"/>
    <property type="match status" value="1"/>
</dbReference>
<accession>A0A412B0R8</accession>
<dbReference type="PANTHER" id="PTHR42855:SF2">
    <property type="entry name" value="DRUG RESISTANCE ABC TRANSPORTER,ATP-BINDING PROTEIN"/>
    <property type="match status" value="1"/>
</dbReference>
<dbReference type="InterPro" id="IPR037118">
    <property type="entry name" value="Val-tRNA_synth_C_sf"/>
</dbReference>
<evidence type="ECO:0000256" key="1">
    <source>
        <dbReference type="ARBA" id="ARBA00022737"/>
    </source>
</evidence>
<feature type="domain" description="ABC transporter" evidence="5">
    <location>
        <begin position="329"/>
        <end position="542"/>
    </location>
</feature>
<feature type="coiled-coil region" evidence="4">
    <location>
        <begin position="556"/>
        <end position="634"/>
    </location>
</feature>
<dbReference type="EMBL" id="QRTC01000002">
    <property type="protein sequence ID" value="RGQ44244.1"/>
    <property type="molecule type" value="Genomic_DNA"/>
</dbReference>
<dbReference type="InterPro" id="IPR032781">
    <property type="entry name" value="ABC_tran_Xtn"/>
</dbReference>
<evidence type="ECO:0000313" key="7">
    <source>
        <dbReference type="Proteomes" id="UP000284751"/>
    </source>
</evidence>
<dbReference type="GO" id="GO:0016887">
    <property type="term" value="F:ATP hydrolysis activity"/>
    <property type="evidence" value="ECO:0007669"/>
    <property type="project" value="InterPro"/>
</dbReference>
<dbReference type="GO" id="GO:0005524">
    <property type="term" value="F:ATP binding"/>
    <property type="evidence" value="ECO:0007669"/>
    <property type="project" value="UniProtKB-KW"/>
</dbReference>
<dbReference type="InterPro" id="IPR032524">
    <property type="entry name" value="ABC_tran_C"/>
</dbReference>
<dbReference type="Pfam" id="PF16326">
    <property type="entry name" value="ABC_tran_CTD"/>
    <property type="match status" value="1"/>
</dbReference>
<keyword evidence="2" id="KW-0547">Nucleotide-binding</keyword>
<dbReference type="InterPro" id="IPR017871">
    <property type="entry name" value="ABC_transporter-like_CS"/>
</dbReference>
<dbReference type="InterPro" id="IPR051309">
    <property type="entry name" value="ABCF_ATPase"/>
</dbReference>
<dbReference type="InterPro" id="IPR003439">
    <property type="entry name" value="ABC_transporter-like_ATP-bd"/>
</dbReference>
<comment type="caution">
    <text evidence="6">The sequence shown here is derived from an EMBL/GenBank/DDBJ whole genome shotgun (WGS) entry which is preliminary data.</text>
</comment>
<reference evidence="6 7" key="1">
    <citation type="submission" date="2018-08" db="EMBL/GenBank/DDBJ databases">
        <title>A genome reference for cultivated species of the human gut microbiota.</title>
        <authorList>
            <person name="Zou Y."/>
            <person name="Xue W."/>
            <person name="Luo G."/>
        </authorList>
    </citation>
    <scope>NUCLEOTIDE SEQUENCE [LARGE SCALE GENOMIC DNA]</scope>
    <source>
        <strain evidence="6 7">AF28-26</strain>
    </source>
</reference>
<keyword evidence="4" id="KW-0175">Coiled coil</keyword>
<evidence type="ECO:0000259" key="5">
    <source>
        <dbReference type="PROSITE" id="PS50893"/>
    </source>
</evidence>
<dbReference type="NCBIfam" id="NF000355">
    <property type="entry name" value="ribo_prot_ABC_F"/>
    <property type="match status" value="1"/>
</dbReference>
<keyword evidence="3 6" id="KW-0067">ATP-binding</keyword>
<keyword evidence="1" id="KW-0677">Repeat</keyword>
<dbReference type="CDD" id="cd03221">
    <property type="entry name" value="ABCF_EF-3"/>
    <property type="match status" value="2"/>
</dbReference>
<dbReference type="FunFam" id="3.40.50.300:FF:000011">
    <property type="entry name" value="Putative ABC transporter ATP-binding component"/>
    <property type="match status" value="1"/>
</dbReference>
<dbReference type="GO" id="GO:0003677">
    <property type="term" value="F:DNA binding"/>
    <property type="evidence" value="ECO:0007669"/>
    <property type="project" value="InterPro"/>
</dbReference>
<dbReference type="AlphaFoldDB" id="A0A412B0R8"/>
<evidence type="ECO:0000256" key="2">
    <source>
        <dbReference type="ARBA" id="ARBA00022741"/>
    </source>
</evidence>